<name>G8CNX6_PSEAI</name>
<reference evidence="2" key="1">
    <citation type="journal article" date="2011" name="Plasmid">
        <title>Nucleotide sequence of Pseudomonas aeruginosa conjugative plasmid pUM505 containing virulence and heavy-metal resistance genes.</title>
        <authorList>
            <person name="Ramirez-Diaz M.I."/>
            <person name="Diaz-Magana A."/>
            <person name="Meza-Carmen V."/>
            <person name="Johnstone L."/>
            <person name="Cervantes C."/>
            <person name="Rensing C."/>
        </authorList>
    </citation>
    <scope>NUCLEOTIDE SEQUENCE</scope>
    <source>
        <plasmid evidence="2">pUM505</plasmid>
    </source>
</reference>
<dbReference type="Pfam" id="PF12553">
    <property type="entry name" value="DUF3742"/>
    <property type="match status" value="1"/>
</dbReference>
<keyword evidence="1" id="KW-0472">Membrane</keyword>
<protein>
    <recommendedName>
        <fullName evidence="3">DUF3742 family protein</fullName>
    </recommendedName>
</protein>
<evidence type="ECO:0000313" key="2">
    <source>
        <dbReference type="EMBL" id="AEQ93544.1"/>
    </source>
</evidence>
<proteinExistence type="predicted"/>
<dbReference type="InterPro" id="IPR022213">
    <property type="entry name" value="DUF3742"/>
</dbReference>
<evidence type="ECO:0008006" key="3">
    <source>
        <dbReference type="Google" id="ProtNLM"/>
    </source>
</evidence>
<organism evidence="2">
    <name type="scientific">Pseudomonas aeruginosa</name>
    <dbReference type="NCBI Taxonomy" id="287"/>
    <lineage>
        <taxon>Bacteria</taxon>
        <taxon>Pseudomonadati</taxon>
        <taxon>Pseudomonadota</taxon>
        <taxon>Gammaproteobacteria</taxon>
        <taxon>Pseudomonadales</taxon>
        <taxon>Pseudomonadaceae</taxon>
        <taxon>Pseudomonas</taxon>
    </lineage>
</organism>
<keyword evidence="1" id="KW-1133">Transmembrane helix</keyword>
<dbReference type="RefSeq" id="WP_033179082.1">
    <property type="nucleotide sequence ID" value="NC_016138.1"/>
</dbReference>
<dbReference type="AlphaFoldDB" id="G8CNX6"/>
<sequence>MMKAHANKGFAARVGYALGTLVRFCLHDRRPVARWAKRVSLLVVLLVVLVHNFTWLASVSLSLLCMGLVGWALVRSDMKLMSAENKISLFDRENGYRDGLSGYGHYINGMRVDD</sequence>
<dbReference type="EMBL" id="HM560971">
    <property type="protein sequence ID" value="AEQ93544.1"/>
    <property type="molecule type" value="Genomic_DNA"/>
</dbReference>
<keyword evidence="2" id="KW-0614">Plasmid</keyword>
<geneLocation type="plasmid" evidence="2">
    <name>pUM505</name>
</geneLocation>
<accession>G8CNX6</accession>
<keyword evidence="1" id="KW-0812">Transmembrane</keyword>
<feature type="transmembrane region" description="Helical" evidence="1">
    <location>
        <begin position="39"/>
        <end position="72"/>
    </location>
</feature>
<evidence type="ECO:0000256" key="1">
    <source>
        <dbReference type="SAM" id="Phobius"/>
    </source>
</evidence>